<proteinExistence type="predicted"/>
<dbReference type="RefSeq" id="WP_085835442.1">
    <property type="nucleotide sequence ID" value="NZ_FWFS01000002.1"/>
</dbReference>
<dbReference type="Pfam" id="PF01370">
    <property type="entry name" value="Epimerase"/>
    <property type="match status" value="1"/>
</dbReference>
<dbReference type="PANTHER" id="PTHR43103:SF3">
    <property type="entry name" value="ADP-L-GLYCERO-D-MANNO-HEPTOSE-6-EPIMERASE"/>
    <property type="match status" value="1"/>
</dbReference>
<keyword evidence="5" id="KW-1185">Reference proteome</keyword>
<protein>
    <submittedName>
        <fullName evidence="4">UDP-glucose 4-epimerase</fullName>
        <ecNumber evidence="4">5.1.3.2</ecNumber>
    </submittedName>
</protein>
<sequence length="262" mass="28462">MKRLLITGAAGVLGTMLRERLCEEAEILRLSDLNDLGAARAGEELVRCDLADAAAVEALVEGCDGIVHLGGISGEAPYDLIEAGNLRGVYNLYEAARKHGMPRILFASSNHTIGYYPQGQHLAPEDPVKPDTLYGVSKVFGEAVASFYHSKHGQESALVRIGSCMPVPTNHRMLATWFSYDDFVALVRAVFCAPSLGCPVIWGVSNNDAAWWDNSHVGHLGWQAKDNAEAYRAQIERDVARPPATAAMEKWQGGNLIEDIES</sequence>
<dbReference type="InterPro" id="IPR001509">
    <property type="entry name" value="Epimerase_deHydtase"/>
</dbReference>
<accession>A0A1Y5RRQ8</accession>
<evidence type="ECO:0000313" key="5">
    <source>
        <dbReference type="Proteomes" id="UP000193862"/>
    </source>
</evidence>
<dbReference type="Proteomes" id="UP000193862">
    <property type="component" value="Unassembled WGS sequence"/>
</dbReference>
<evidence type="ECO:0000259" key="3">
    <source>
        <dbReference type="Pfam" id="PF01370"/>
    </source>
</evidence>
<keyword evidence="4" id="KW-0413">Isomerase</keyword>
<organism evidence="4 5">
    <name type="scientific">Aquimixticola soesokkakensis</name>
    <dbReference type="NCBI Taxonomy" id="1519096"/>
    <lineage>
        <taxon>Bacteria</taxon>
        <taxon>Pseudomonadati</taxon>
        <taxon>Pseudomonadota</taxon>
        <taxon>Alphaproteobacteria</taxon>
        <taxon>Rhodobacterales</taxon>
        <taxon>Paracoccaceae</taxon>
        <taxon>Aquimixticola</taxon>
    </lineage>
</organism>
<evidence type="ECO:0000313" key="4">
    <source>
        <dbReference type="EMBL" id="SLN23862.1"/>
    </source>
</evidence>
<reference evidence="4 5" key="1">
    <citation type="submission" date="2017-03" db="EMBL/GenBank/DDBJ databases">
        <authorList>
            <person name="Afonso C.L."/>
            <person name="Miller P.J."/>
            <person name="Scott M.A."/>
            <person name="Spackman E."/>
            <person name="Goraichik I."/>
            <person name="Dimitrov K.M."/>
            <person name="Suarez D.L."/>
            <person name="Swayne D.E."/>
        </authorList>
    </citation>
    <scope>NUCLEOTIDE SEQUENCE [LARGE SCALE GENOMIC DNA]</scope>
    <source>
        <strain evidence="4 5">CECT 8620</strain>
    </source>
</reference>
<dbReference type="EC" id="5.1.3.2" evidence="4"/>
<keyword evidence="1" id="KW-0521">NADP</keyword>
<dbReference type="OrthoDB" id="8770295at2"/>
<dbReference type="SUPFAM" id="SSF51735">
    <property type="entry name" value="NAD(P)-binding Rossmann-fold domains"/>
    <property type="match status" value="1"/>
</dbReference>
<dbReference type="Gene3D" id="3.40.50.720">
    <property type="entry name" value="NAD(P)-binding Rossmann-like Domain"/>
    <property type="match status" value="1"/>
</dbReference>
<dbReference type="InterPro" id="IPR036291">
    <property type="entry name" value="NAD(P)-bd_dom_sf"/>
</dbReference>
<dbReference type="EMBL" id="FWFS01000002">
    <property type="protein sequence ID" value="SLN23862.1"/>
    <property type="molecule type" value="Genomic_DNA"/>
</dbReference>
<feature type="domain" description="NAD-dependent epimerase/dehydratase" evidence="3">
    <location>
        <begin position="5"/>
        <end position="161"/>
    </location>
</feature>
<keyword evidence="2" id="KW-0119">Carbohydrate metabolism</keyword>
<dbReference type="PANTHER" id="PTHR43103">
    <property type="entry name" value="NUCLEOSIDE-DIPHOSPHATE-SUGAR EPIMERASE"/>
    <property type="match status" value="1"/>
</dbReference>
<dbReference type="GO" id="GO:0003978">
    <property type="term" value="F:UDP-glucose 4-epimerase activity"/>
    <property type="evidence" value="ECO:0007669"/>
    <property type="project" value="UniProtKB-EC"/>
</dbReference>
<evidence type="ECO:0000256" key="2">
    <source>
        <dbReference type="ARBA" id="ARBA00023277"/>
    </source>
</evidence>
<evidence type="ECO:0000256" key="1">
    <source>
        <dbReference type="ARBA" id="ARBA00022857"/>
    </source>
</evidence>
<name>A0A1Y5RRQ8_9RHOB</name>
<dbReference type="AlphaFoldDB" id="A0A1Y5RRQ8"/>
<gene>
    <name evidence="4" type="ORF">AQS8620_00680</name>
</gene>